<keyword evidence="5" id="KW-1185">Reference proteome</keyword>
<evidence type="ECO:0000256" key="2">
    <source>
        <dbReference type="SAM" id="SignalP"/>
    </source>
</evidence>
<feature type="compositionally biased region" description="Polar residues" evidence="1">
    <location>
        <begin position="251"/>
        <end position="284"/>
    </location>
</feature>
<dbReference type="EMBL" id="JAAOAO010000104">
    <property type="protein sequence ID" value="KAF5562707.1"/>
    <property type="molecule type" value="Genomic_DNA"/>
</dbReference>
<evidence type="ECO:0000256" key="1">
    <source>
        <dbReference type="SAM" id="MobiDB-lite"/>
    </source>
</evidence>
<accession>A0A8H5JW23</accession>
<name>A0A8H5JW23_9HYPO</name>
<dbReference type="SMART" id="SM00321">
    <property type="entry name" value="WSC"/>
    <property type="match status" value="1"/>
</dbReference>
<feature type="chain" id="PRO_5034149472" description="WSC domain-containing protein" evidence="2">
    <location>
        <begin position="18"/>
        <end position="742"/>
    </location>
</feature>
<feature type="compositionally biased region" description="Gly residues" evidence="1">
    <location>
        <begin position="674"/>
        <end position="684"/>
    </location>
</feature>
<dbReference type="InterPro" id="IPR002889">
    <property type="entry name" value="WSC_carb-bd"/>
</dbReference>
<dbReference type="Pfam" id="PF01822">
    <property type="entry name" value="WSC"/>
    <property type="match status" value="1"/>
</dbReference>
<keyword evidence="2" id="KW-0732">Signal</keyword>
<feature type="region of interest" description="Disordered" evidence="1">
    <location>
        <begin position="241"/>
        <end position="307"/>
    </location>
</feature>
<evidence type="ECO:0000259" key="3">
    <source>
        <dbReference type="PROSITE" id="PS51212"/>
    </source>
</evidence>
<feature type="region of interest" description="Disordered" evidence="1">
    <location>
        <begin position="641"/>
        <end position="718"/>
    </location>
</feature>
<feature type="compositionally biased region" description="Polar residues" evidence="1">
    <location>
        <begin position="292"/>
        <end position="307"/>
    </location>
</feature>
<dbReference type="AlphaFoldDB" id="A0A8H5JW23"/>
<feature type="compositionally biased region" description="Gly residues" evidence="1">
    <location>
        <begin position="641"/>
        <end position="652"/>
    </location>
</feature>
<evidence type="ECO:0000313" key="4">
    <source>
        <dbReference type="EMBL" id="KAF5562707.1"/>
    </source>
</evidence>
<feature type="domain" description="WSC" evidence="3">
    <location>
        <begin position="370"/>
        <end position="462"/>
    </location>
</feature>
<gene>
    <name evidence="4" type="ORF">FNAPI_3026</name>
</gene>
<comment type="caution">
    <text evidence="4">The sequence shown here is derived from an EMBL/GenBank/DDBJ whole genome shotgun (WGS) entry which is preliminary data.</text>
</comment>
<dbReference type="Proteomes" id="UP000574317">
    <property type="component" value="Unassembled WGS sequence"/>
</dbReference>
<sequence length="742" mass="76258">MRLSSSLLLAGASGALGQFTRFTNTSTPAVESTTTSIEETTSFEATTTSSALPTEAEFTLNLKNAVLGPGASFYPPPDGDSILLRPGSSSGARVRRQEDDTSLPTLIPGTALPPWPSDLPSPAFFTMPFSIPSYIWDPFFPIGPLFLVVSSVVYDTDFDRKRAEASDCVLEVLADGIVVAVEPINASSQGSVEISSNPFRAPREVEFTYRQTCGSSSRIVGAIVNNVVAKLAPEGATATPIPSIPIRTEPVTGTNSEGATTNSDGETVVPTGTNSEGATTNSEGETVFPTDTAINTNSEGATTNSEGETIFPTETTAETVSETNSKGATTTSYGETTIAIGTGTGTATGTASATSSTANSPAGFPGDIGVFSLFGCVGSTAGFPSFTLAQSSESMDLETCAGLCTGRAYFGVYDTACYCGDVIDTADTSRVTLDLCDIECPGDDTQFCGGDAVSAKLHRRQNVPNSRLLTVYAAAEAAVTVTDSVTQTVTDQETVITTYTTTVTGASSTVTQAVTATLVCFAGKCYSSSSSDVAVYIFIEINGSDCDGQWVYISEPCSCAGGQRYVPKFCSGGSCSGVAVYKPQECHDWYNYSNFFVASDCDTCTQGKIMYQPWKNSWGTPDNCNGEIPVCKGHECPSQHNGGGSQHGGHNGNGNSTAHGGSNGGYHLRPNGGPSSGSKGGSNGGSQSNSNGGSSSGSDQSPNGSNGGSSKDTEPSVVPVVSGACKPAIGILSLLATIAALL</sequence>
<feature type="region of interest" description="Disordered" evidence="1">
    <location>
        <begin position="86"/>
        <end position="109"/>
    </location>
</feature>
<reference evidence="4 5" key="1">
    <citation type="submission" date="2020-05" db="EMBL/GenBank/DDBJ databases">
        <title>Identification and distribution of gene clusters putatively required for synthesis of sphingolipid metabolism inhibitors in phylogenetically diverse species of the filamentous fungus Fusarium.</title>
        <authorList>
            <person name="Kim H.-S."/>
            <person name="Busman M."/>
            <person name="Brown D.W."/>
            <person name="Divon H."/>
            <person name="Uhlig S."/>
            <person name="Proctor R.H."/>
        </authorList>
    </citation>
    <scope>NUCLEOTIDE SEQUENCE [LARGE SCALE GENOMIC DNA]</scope>
    <source>
        <strain evidence="4 5">NRRL 25196</strain>
    </source>
</reference>
<organism evidence="4 5">
    <name type="scientific">Fusarium napiforme</name>
    <dbReference type="NCBI Taxonomy" id="42672"/>
    <lineage>
        <taxon>Eukaryota</taxon>
        <taxon>Fungi</taxon>
        <taxon>Dikarya</taxon>
        <taxon>Ascomycota</taxon>
        <taxon>Pezizomycotina</taxon>
        <taxon>Sordariomycetes</taxon>
        <taxon>Hypocreomycetidae</taxon>
        <taxon>Hypocreales</taxon>
        <taxon>Nectriaceae</taxon>
        <taxon>Fusarium</taxon>
        <taxon>Fusarium fujikuroi species complex</taxon>
    </lineage>
</organism>
<dbReference type="PROSITE" id="PS51212">
    <property type="entry name" value="WSC"/>
    <property type="match status" value="1"/>
</dbReference>
<evidence type="ECO:0000313" key="5">
    <source>
        <dbReference type="Proteomes" id="UP000574317"/>
    </source>
</evidence>
<protein>
    <recommendedName>
        <fullName evidence="3">WSC domain-containing protein</fullName>
    </recommendedName>
</protein>
<feature type="compositionally biased region" description="Low complexity" evidence="1">
    <location>
        <begin position="685"/>
        <end position="710"/>
    </location>
</feature>
<proteinExistence type="predicted"/>
<feature type="signal peptide" evidence="2">
    <location>
        <begin position="1"/>
        <end position="17"/>
    </location>
</feature>